<dbReference type="GO" id="GO:0000155">
    <property type="term" value="F:phosphorelay sensor kinase activity"/>
    <property type="evidence" value="ECO:0007669"/>
    <property type="project" value="InterPro"/>
</dbReference>
<dbReference type="InterPro" id="IPR033479">
    <property type="entry name" value="dCache_1"/>
</dbReference>
<dbReference type="InterPro" id="IPR010559">
    <property type="entry name" value="Sig_transdc_His_kin_internal"/>
</dbReference>
<evidence type="ECO:0000256" key="5">
    <source>
        <dbReference type="ARBA" id="ARBA00022553"/>
    </source>
</evidence>
<keyword evidence="7 14" id="KW-0812">Transmembrane</keyword>
<name>A0A1R1EP92_9BACL</name>
<dbReference type="InterPro" id="IPR004358">
    <property type="entry name" value="Sig_transdc_His_kin-like_C"/>
</dbReference>
<evidence type="ECO:0000256" key="2">
    <source>
        <dbReference type="ARBA" id="ARBA00004651"/>
    </source>
</evidence>
<keyword evidence="12" id="KW-0902">Two-component regulatory system</keyword>
<dbReference type="STRING" id="297318.BK138_17650"/>
<organism evidence="17 18">
    <name type="scientific">Paenibacillus rhizosphaerae</name>
    <dbReference type="NCBI Taxonomy" id="297318"/>
    <lineage>
        <taxon>Bacteria</taxon>
        <taxon>Bacillati</taxon>
        <taxon>Bacillota</taxon>
        <taxon>Bacilli</taxon>
        <taxon>Bacillales</taxon>
        <taxon>Paenibacillaceae</taxon>
        <taxon>Paenibacillus</taxon>
    </lineage>
</organism>
<evidence type="ECO:0000259" key="15">
    <source>
        <dbReference type="PROSITE" id="PS50109"/>
    </source>
</evidence>
<dbReference type="RefSeq" id="WP_076171236.1">
    <property type="nucleotide sequence ID" value="NZ_MRTP01000004.1"/>
</dbReference>
<dbReference type="GO" id="GO:0005886">
    <property type="term" value="C:plasma membrane"/>
    <property type="evidence" value="ECO:0007669"/>
    <property type="project" value="UniProtKB-SubCell"/>
</dbReference>
<keyword evidence="13 14" id="KW-0472">Membrane</keyword>
<dbReference type="Gene3D" id="6.10.340.10">
    <property type="match status" value="1"/>
</dbReference>
<dbReference type="Pfam" id="PF00672">
    <property type="entry name" value="HAMP"/>
    <property type="match status" value="1"/>
</dbReference>
<dbReference type="EMBL" id="MRTP01000004">
    <property type="protein sequence ID" value="OMF53653.1"/>
    <property type="molecule type" value="Genomic_DNA"/>
</dbReference>
<keyword evidence="6" id="KW-0808">Transferase</keyword>
<feature type="domain" description="HAMP" evidence="16">
    <location>
        <begin position="316"/>
        <end position="368"/>
    </location>
</feature>
<dbReference type="EC" id="2.7.13.3" evidence="3"/>
<evidence type="ECO:0000259" key="16">
    <source>
        <dbReference type="PROSITE" id="PS50885"/>
    </source>
</evidence>
<evidence type="ECO:0000256" key="9">
    <source>
        <dbReference type="ARBA" id="ARBA00022777"/>
    </source>
</evidence>
<comment type="caution">
    <text evidence="17">The sequence shown here is derived from an EMBL/GenBank/DDBJ whole genome shotgun (WGS) entry which is preliminary data.</text>
</comment>
<dbReference type="PROSITE" id="PS50109">
    <property type="entry name" value="HIS_KIN"/>
    <property type="match status" value="1"/>
</dbReference>
<evidence type="ECO:0000256" key="12">
    <source>
        <dbReference type="ARBA" id="ARBA00023012"/>
    </source>
</evidence>
<dbReference type="SMART" id="SM00304">
    <property type="entry name" value="HAMP"/>
    <property type="match status" value="1"/>
</dbReference>
<evidence type="ECO:0000256" key="14">
    <source>
        <dbReference type="SAM" id="Phobius"/>
    </source>
</evidence>
<feature type="transmembrane region" description="Helical" evidence="14">
    <location>
        <begin position="295"/>
        <end position="314"/>
    </location>
</feature>
<dbReference type="SMART" id="SM00387">
    <property type="entry name" value="HATPase_c"/>
    <property type="match status" value="1"/>
</dbReference>
<reference evidence="17 18" key="1">
    <citation type="submission" date="2016-11" db="EMBL/GenBank/DDBJ databases">
        <title>Paenibacillus species isolates.</title>
        <authorList>
            <person name="Beno S.M."/>
        </authorList>
    </citation>
    <scope>NUCLEOTIDE SEQUENCE [LARGE SCALE GENOMIC DNA]</scope>
    <source>
        <strain evidence="17 18">FSL R5-0378</strain>
    </source>
</reference>
<keyword evidence="18" id="KW-1185">Reference proteome</keyword>
<dbReference type="PRINTS" id="PR00344">
    <property type="entry name" value="BCTRLSENSOR"/>
</dbReference>
<keyword evidence="10" id="KW-0067">ATP-binding</keyword>
<dbReference type="Proteomes" id="UP000187172">
    <property type="component" value="Unassembled WGS sequence"/>
</dbReference>
<keyword evidence="11 14" id="KW-1133">Transmembrane helix</keyword>
<dbReference type="AlphaFoldDB" id="A0A1R1EP92"/>
<dbReference type="SUPFAM" id="SSF55874">
    <property type="entry name" value="ATPase domain of HSP90 chaperone/DNA topoisomerase II/histidine kinase"/>
    <property type="match status" value="1"/>
</dbReference>
<keyword evidence="9 17" id="KW-0418">Kinase</keyword>
<evidence type="ECO:0000256" key="10">
    <source>
        <dbReference type="ARBA" id="ARBA00022840"/>
    </source>
</evidence>
<dbReference type="InterPro" id="IPR003594">
    <property type="entry name" value="HATPase_dom"/>
</dbReference>
<dbReference type="InterPro" id="IPR050640">
    <property type="entry name" value="Bact_2-comp_sensor_kinase"/>
</dbReference>
<evidence type="ECO:0000256" key="6">
    <source>
        <dbReference type="ARBA" id="ARBA00022679"/>
    </source>
</evidence>
<dbReference type="InterPro" id="IPR036890">
    <property type="entry name" value="HATPase_C_sf"/>
</dbReference>
<evidence type="ECO:0000256" key="3">
    <source>
        <dbReference type="ARBA" id="ARBA00012438"/>
    </source>
</evidence>
<evidence type="ECO:0000313" key="17">
    <source>
        <dbReference type="EMBL" id="OMF53653.1"/>
    </source>
</evidence>
<feature type="transmembrane region" description="Helical" evidence="14">
    <location>
        <begin position="12"/>
        <end position="33"/>
    </location>
</feature>
<dbReference type="CDD" id="cd06225">
    <property type="entry name" value="HAMP"/>
    <property type="match status" value="1"/>
</dbReference>
<dbReference type="Pfam" id="PF02518">
    <property type="entry name" value="HATPase_c"/>
    <property type="match status" value="1"/>
</dbReference>
<dbReference type="Gene3D" id="3.30.565.10">
    <property type="entry name" value="Histidine kinase-like ATPase, C-terminal domain"/>
    <property type="match status" value="1"/>
</dbReference>
<dbReference type="InterPro" id="IPR003660">
    <property type="entry name" value="HAMP_dom"/>
</dbReference>
<keyword evidence="4" id="KW-1003">Cell membrane</keyword>
<evidence type="ECO:0000256" key="11">
    <source>
        <dbReference type="ARBA" id="ARBA00022989"/>
    </source>
</evidence>
<evidence type="ECO:0000256" key="8">
    <source>
        <dbReference type="ARBA" id="ARBA00022741"/>
    </source>
</evidence>
<keyword evidence="5" id="KW-0597">Phosphoprotein</keyword>
<evidence type="ECO:0000256" key="4">
    <source>
        <dbReference type="ARBA" id="ARBA00022475"/>
    </source>
</evidence>
<feature type="domain" description="Histidine kinase" evidence="15">
    <location>
        <begin position="480"/>
        <end position="596"/>
    </location>
</feature>
<proteinExistence type="predicted"/>
<dbReference type="PROSITE" id="PS50885">
    <property type="entry name" value="HAMP"/>
    <property type="match status" value="1"/>
</dbReference>
<keyword evidence="8" id="KW-0547">Nucleotide-binding</keyword>
<dbReference type="InterPro" id="IPR005467">
    <property type="entry name" value="His_kinase_dom"/>
</dbReference>
<dbReference type="PANTHER" id="PTHR34220">
    <property type="entry name" value="SENSOR HISTIDINE KINASE YPDA"/>
    <property type="match status" value="1"/>
</dbReference>
<evidence type="ECO:0000256" key="1">
    <source>
        <dbReference type="ARBA" id="ARBA00000085"/>
    </source>
</evidence>
<dbReference type="Pfam" id="PF06580">
    <property type="entry name" value="His_kinase"/>
    <property type="match status" value="1"/>
</dbReference>
<gene>
    <name evidence="17" type="ORF">BK138_17650</name>
</gene>
<protein>
    <recommendedName>
        <fullName evidence="3">histidine kinase</fullName>
        <ecNumber evidence="3">2.7.13.3</ecNumber>
    </recommendedName>
</protein>
<dbReference type="Pfam" id="PF02743">
    <property type="entry name" value="dCache_1"/>
    <property type="match status" value="1"/>
</dbReference>
<evidence type="ECO:0000256" key="13">
    <source>
        <dbReference type="ARBA" id="ARBA00023136"/>
    </source>
</evidence>
<sequence>MGRHFRSIHSRLFLLFLCCMTGILILISVVYYYRTISIIHTKVNDIAEKNISQTAGLFNSLLQGYNSLSKSLNSNYELTRLLQETHVKETVAIENERTITNIIGAAYYSRNDITGIHILTDRGKVYSYERQFAGVIDNNYAQTSWYNELNASSGNMVWLGMMPGSPINTLQQKENVFVFGRKLYDLNTHKQLGIMVIEANPSSIMEAMSNVTISPGSRVYLIDQNNNIIASTGKKGTEAPHFASIPKPGAEDGILVDDSSSQLVVAANTPMAGWTIYGFTPKHDIQAEVNQTTQYLVIVLIVLIIVSTVLATLVSRNIASPLKLLIREMKKVEMGNFSGSVNVDSFDEINSLVSSFNRMVHRMDELIETIKVTTVSEKNAQLQALQSQVNPHFLYNTLDMIYWMLDEKGNERLSRVILSLSQMFRYSSNWEEASRTTLRQELEQIRHYLTIIENRLEDRLVPKIDVDPQWMDVTLPKMTIQPIIENAVKYGLEPLDRQGMLLVTAEQVMDDLHVVVRDNGKGMNEDTLMRVRSLLEGGNRTSPKAEDRDGPVLRRGIGLSNVHERIRMMFGSPHGLYLDSQEGEGTTVTIRLPIRHQGGMEDEHFSRGR</sequence>
<evidence type="ECO:0000313" key="18">
    <source>
        <dbReference type="Proteomes" id="UP000187172"/>
    </source>
</evidence>
<dbReference type="GO" id="GO:0005524">
    <property type="term" value="F:ATP binding"/>
    <property type="evidence" value="ECO:0007669"/>
    <property type="project" value="UniProtKB-KW"/>
</dbReference>
<comment type="subcellular location">
    <subcellularLocation>
        <location evidence="2">Cell membrane</location>
        <topology evidence="2">Multi-pass membrane protein</topology>
    </subcellularLocation>
</comment>
<evidence type="ECO:0000256" key="7">
    <source>
        <dbReference type="ARBA" id="ARBA00022692"/>
    </source>
</evidence>
<comment type="catalytic activity">
    <reaction evidence="1">
        <text>ATP + protein L-histidine = ADP + protein N-phospho-L-histidine.</text>
        <dbReference type="EC" id="2.7.13.3"/>
    </reaction>
</comment>
<accession>A0A1R1EP92</accession>
<dbReference type="SUPFAM" id="SSF158472">
    <property type="entry name" value="HAMP domain-like"/>
    <property type="match status" value="1"/>
</dbReference>
<dbReference type="PANTHER" id="PTHR34220:SF7">
    <property type="entry name" value="SENSOR HISTIDINE KINASE YPDA"/>
    <property type="match status" value="1"/>
</dbReference>